<keyword evidence="5" id="KW-1185">Reference proteome</keyword>
<evidence type="ECO:0000313" key="5">
    <source>
        <dbReference type="Proteomes" id="UP000187735"/>
    </source>
</evidence>
<dbReference type="KEGG" id="fmr:Fuma_00981"/>
<dbReference type="RefSeq" id="WP_077023163.1">
    <property type="nucleotide sequence ID" value="NZ_CP017641.1"/>
</dbReference>
<dbReference type="SUPFAM" id="SSF55103">
    <property type="entry name" value="FAD-linked oxidases, C-terminal domain"/>
    <property type="match status" value="1"/>
</dbReference>
<protein>
    <submittedName>
        <fullName evidence="4">Putative FAD-linked oxidoreductase</fullName>
        <ecNumber evidence="4">1.-.-.-</ecNumber>
    </submittedName>
</protein>
<proteinExistence type="predicted"/>
<dbReference type="GO" id="GO:0016491">
    <property type="term" value="F:oxidoreductase activity"/>
    <property type="evidence" value="ECO:0007669"/>
    <property type="project" value="UniProtKB-KW"/>
</dbReference>
<dbReference type="EMBL" id="CP017641">
    <property type="protein sequence ID" value="APZ91393.1"/>
    <property type="molecule type" value="Genomic_DNA"/>
</dbReference>
<dbReference type="InterPro" id="IPR036318">
    <property type="entry name" value="FAD-bd_PCMH-like_sf"/>
</dbReference>
<evidence type="ECO:0000259" key="3">
    <source>
        <dbReference type="PROSITE" id="PS51387"/>
    </source>
</evidence>
<dbReference type="Pfam" id="PF02913">
    <property type="entry name" value="FAD-oxidase_C"/>
    <property type="match status" value="1"/>
</dbReference>
<dbReference type="InterPro" id="IPR051914">
    <property type="entry name" value="FAD-linked_OxidoTrans_Type4"/>
</dbReference>
<accession>A0A1P8WBJ0</accession>
<reference evidence="4 5" key="1">
    <citation type="journal article" date="2016" name="Front. Microbiol.">
        <title>Fuerstia marisgermanicae gen. nov., sp. nov., an Unusual Member of the Phylum Planctomycetes from the German Wadden Sea.</title>
        <authorList>
            <person name="Kohn T."/>
            <person name="Heuer A."/>
            <person name="Jogler M."/>
            <person name="Vollmers J."/>
            <person name="Boedeker C."/>
            <person name="Bunk B."/>
            <person name="Rast P."/>
            <person name="Borchert D."/>
            <person name="Glockner I."/>
            <person name="Freese H.M."/>
            <person name="Klenk H.P."/>
            <person name="Overmann J."/>
            <person name="Kaster A.K."/>
            <person name="Rohde M."/>
            <person name="Wiegand S."/>
            <person name="Jogler C."/>
        </authorList>
    </citation>
    <scope>NUCLEOTIDE SEQUENCE [LARGE SCALE GENOMIC DNA]</scope>
    <source>
        <strain evidence="4 5">NH11</strain>
    </source>
</reference>
<dbReference type="PANTHER" id="PTHR42934:SF1">
    <property type="entry name" value="GLYCOLATE OXIDASE SUBUNIT GLCD"/>
    <property type="match status" value="1"/>
</dbReference>
<keyword evidence="1" id="KW-0285">Flavoprotein</keyword>
<dbReference type="InterPro" id="IPR006094">
    <property type="entry name" value="Oxid_FAD_bind_N"/>
</dbReference>
<organism evidence="4 5">
    <name type="scientific">Fuerstiella marisgermanici</name>
    <dbReference type="NCBI Taxonomy" id="1891926"/>
    <lineage>
        <taxon>Bacteria</taxon>
        <taxon>Pseudomonadati</taxon>
        <taxon>Planctomycetota</taxon>
        <taxon>Planctomycetia</taxon>
        <taxon>Planctomycetales</taxon>
        <taxon>Planctomycetaceae</taxon>
        <taxon>Fuerstiella</taxon>
    </lineage>
</organism>
<dbReference type="STRING" id="1891926.Fuma_00981"/>
<name>A0A1P8WBJ0_9PLAN</name>
<feature type="domain" description="FAD-binding PCMH-type" evidence="3">
    <location>
        <begin position="48"/>
        <end position="226"/>
    </location>
</feature>
<keyword evidence="2" id="KW-0274">FAD</keyword>
<dbReference type="InterPro" id="IPR016166">
    <property type="entry name" value="FAD-bd_PCMH"/>
</dbReference>
<dbReference type="SUPFAM" id="SSF56176">
    <property type="entry name" value="FAD-binding/transporter-associated domain-like"/>
    <property type="match status" value="1"/>
</dbReference>
<dbReference type="PANTHER" id="PTHR42934">
    <property type="entry name" value="GLYCOLATE OXIDASE SUBUNIT GLCD"/>
    <property type="match status" value="1"/>
</dbReference>
<dbReference type="Proteomes" id="UP000187735">
    <property type="component" value="Chromosome"/>
</dbReference>
<sequence length="490" mass="52476">MTAATSSQPTCVITPEFLRDLARIVGPARLLSSEDELLVYECDGYIVEKNVPDVVVFPETADEIVAIVKACLASDVPFVPRGAGTSLAGGCLPVGGGVMIALTKMRQILEINLRDRYAVVEPGVVNINLTRALAGSGFHYAPDPSSQGACTIGGNIATNSGGPHTLKYGVTVNHVIGIEFVTPDGDLVQLGGPTGRGNNFDLTGLFVGSEGTFGIVTKVWVKVVRNPAAYRTMLAIFDSIDDTTQAISNIIGAGIVPAALEMMDKGIVGALEEAFHFGFPLDAEAVLLIEVDGLEVAVDAEAQTITQLCKDTGAREVRLSQTEEERALLWKCRKQAFGAIGRLSPSYCTQDGVVPRTKVPEILRFIAEVSERHDIRVVNVFHAGDGNLHPILLFDERDAEQIKRVMLASDEILSKCIDLGGSVTGEHGIGVEKISFMNRLFTEEDLIVMEDVRKVFNPSGHCSPGKLLPTAGACGMEHIQQSHPSRRAAM</sequence>
<evidence type="ECO:0000313" key="4">
    <source>
        <dbReference type="EMBL" id="APZ91393.1"/>
    </source>
</evidence>
<dbReference type="PROSITE" id="PS51387">
    <property type="entry name" value="FAD_PCMH"/>
    <property type="match status" value="1"/>
</dbReference>
<evidence type="ECO:0000256" key="1">
    <source>
        <dbReference type="ARBA" id="ARBA00022630"/>
    </source>
</evidence>
<evidence type="ECO:0000256" key="2">
    <source>
        <dbReference type="ARBA" id="ARBA00022827"/>
    </source>
</evidence>
<keyword evidence="4" id="KW-0560">Oxidoreductase</keyword>
<dbReference type="GO" id="GO:0071949">
    <property type="term" value="F:FAD binding"/>
    <property type="evidence" value="ECO:0007669"/>
    <property type="project" value="InterPro"/>
</dbReference>
<dbReference type="OrthoDB" id="9767256at2"/>
<dbReference type="Gene3D" id="3.30.70.2740">
    <property type="match status" value="1"/>
</dbReference>
<dbReference type="AlphaFoldDB" id="A0A1P8WBJ0"/>
<dbReference type="EC" id="1.-.-.-" evidence="4"/>
<dbReference type="InterPro" id="IPR004113">
    <property type="entry name" value="FAD-bd_oxidored_4_C"/>
</dbReference>
<dbReference type="InterPro" id="IPR016164">
    <property type="entry name" value="FAD-linked_Oxase-like_C"/>
</dbReference>
<gene>
    <name evidence="4" type="ORF">Fuma_00981</name>
</gene>
<dbReference type="Gene3D" id="3.30.465.10">
    <property type="match status" value="1"/>
</dbReference>
<dbReference type="Pfam" id="PF01565">
    <property type="entry name" value="FAD_binding_4"/>
    <property type="match status" value="1"/>
</dbReference>
<dbReference type="InterPro" id="IPR016169">
    <property type="entry name" value="FAD-bd_PCMH_sub2"/>
</dbReference>